<name>A0A8S1TER8_9CILI</name>
<feature type="region of interest" description="Disordered" evidence="2">
    <location>
        <begin position="68"/>
        <end position="87"/>
    </location>
</feature>
<feature type="coiled-coil region" evidence="1">
    <location>
        <begin position="343"/>
        <end position="398"/>
    </location>
</feature>
<reference evidence="3" key="1">
    <citation type="submission" date="2021-01" db="EMBL/GenBank/DDBJ databases">
        <authorList>
            <consortium name="Genoscope - CEA"/>
            <person name="William W."/>
        </authorList>
    </citation>
    <scope>NUCLEOTIDE SEQUENCE</scope>
</reference>
<feature type="compositionally biased region" description="Polar residues" evidence="2">
    <location>
        <begin position="70"/>
        <end position="85"/>
    </location>
</feature>
<protein>
    <submittedName>
        <fullName evidence="3">Uncharacterized protein</fullName>
    </submittedName>
</protein>
<proteinExistence type="predicted"/>
<dbReference type="EMBL" id="CAJJDO010000020">
    <property type="protein sequence ID" value="CAD8150378.1"/>
    <property type="molecule type" value="Genomic_DNA"/>
</dbReference>
<evidence type="ECO:0000313" key="3">
    <source>
        <dbReference type="EMBL" id="CAD8150378.1"/>
    </source>
</evidence>
<dbReference type="AlphaFoldDB" id="A0A8S1TER8"/>
<keyword evidence="4" id="KW-1185">Reference proteome</keyword>
<comment type="caution">
    <text evidence="3">The sequence shown here is derived from an EMBL/GenBank/DDBJ whole genome shotgun (WGS) entry which is preliminary data.</text>
</comment>
<evidence type="ECO:0000313" key="4">
    <source>
        <dbReference type="Proteomes" id="UP000689195"/>
    </source>
</evidence>
<sequence length="515" mass="61936">MLQNSCFDDNVGMEIENQLGTRDESKNYDENQRLNIFQTLKKQDYLEPEIQLNESQQSPQFILQYKNQRESTQYQQNSENENSAKQNEDEFQVNINFTPKKNECLFTELNNLIVQAQERIQNLSQLSPNTNDISQCNGTYSEIKQQIFEIEKVYKSKDDELSLLNLQLDKEFNSCQNQKYLDLPTNNQINQSFEIYKRYHQIQEIKKNKLQKFKKRYHEKYNLLKSDLNQLKSIVIQLFQKNQFTLENEQCFLEFAKMCYTKSKQIEYIDNSNQELQSQQQESLKQRNSQYLDSFILTLMKQLNINQGDIEKIKLQIIQCIINQKDLIQQYQIQLETIQTNQNLSTNQQINKLKKINDELENELIQLKQHKEQQQKVLDQNKKEIQELNYTLEQIEKMDLNQQNSKLLQYEQISMKHQQKLISITSIIFQQLIESVSYKSQIKKNLQENFQHLNTYFNKANENINKQIWKQDEDPIKYLYYHLQTVQKMMDIICAEYSKMIREIQQQRQELISQL</sequence>
<evidence type="ECO:0000256" key="1">
    <source>
        <dbReference type="SAM" id="Coils"/>
    </source>
</evidence>
<evidence type="ECO:0000256" key="2">
    <source>
        <dbReference type="SAM" id="MobiDB-lite"/>
    </source>
</evidence>
<accession>A0A8S1TER8</accession>
<keyword evidence="1" id="KW-0175">Coiled coil</keyword>
<dbReference type="OrthoDB" id="305682at2759"/>
<gene>
    <name evidence="3" type="ORF">PPENT_87.1.T0200230</name>
</gene>
<organism evidence="3 4">
    <name type="scientific">Paramecium pentaurelia</name>
    <dbReference type="NCBI Taxonomy" id="43138"/>
    <lineage>
        <taxon>Eukaryota</taxon>
        <taxon>Sar</taxon>
        <taxon>Alveolata</taxon>
        <taxon>Ciliophora</taxon>
        <taxon>Intramacronucleata</taxon>
        <taxon>Oligohymenophorea</taxon>
        <taxon>Peniculida</taxon>
        <taxon>Parameciidae</taxon>
        <taxon>Paramecium</taxon>
    </lineage>
</organism>
<dbReference type="Proteomes" id="UP000689195">
    <property type="component" value="Unassembled WGS sequence"/>
</dbReference>